<dbReference type="GO" id="GO:0030497">
    <property type="term" value="P:fatty acid elongation"/>
    <property type="evidence" value="ECO:0007669"/>
    <property type="project" value="TreeGrafter"/>
</dbReference>
<name>A0A0J8X3J6_9MYCO</name>
<dbReference type="InterPro" id="IPR002347">
    <property type="entry name" value="SDR_fam"/>
</dbReference>
<dbReference type="EMBL" id="LFOD01000002">
    <property type="protein sequence ID" value="KMV20059.1"/>
    <property type="molecule type" value="Genomic_DNA"/>
</dbReference>
<dbReference type="PANTHER" id="PTHR42760:SF135">
    <property type="entry name" value="BLL7886 PROTEIN"/>
    <property type="match status" value="1"/>
</dbReference>
<evidence type="ECO:0000313" key="2">
    <source>
        <dbReference type="EMBL" id="KMV20059.1"/>
    </source>
</evidence>
<proteinExistence type="inferred from homology"/>
<comment type="similarity">
    <text evidence="1">Belongs to the short-chain dehydrogenases/reductases (SDR) family.</text>
</comment>
<dbReference type="CDD" id="cd05233">
    <property type="entry name" value="SDR_c"/>
    <property type="match status" value="1"/>
</dbReference>
<dbReference type="Pfam" id="PF13561">
    <property type="entry name" value="adh_short_C2"/>
    <property type="match status" value="1"/>
</dbReference>
<dbReference type="GO" id="GO:0016616">
    <property type="term" value="F:oxidoreductase activity, acting on the CH-OH group of donors, NAD or NADP as acceptor"/>
    <property type="evidence" value="ECO:0007669"/>
    <property type="project" value="TreeGrafter"/>
</dbReference>
<dbReference type="PRINTS" id="PR00081">
    <property type="entry name" value="GDHRDH"/>
</dbReference>
<reference evidence="2 3" key="1">
    <citation type="submission" date="2015-06" db="EMBL/GenBank/DDBJ databases">
        <title>Genome sequence of Mycobacterium conceptionense strain MLE.</title>
        <authorList>
            <person name="Greninger A.L."/>
            <person name="Cunningham G."/>
            <person name="Chiu C.Y."/>
            <person name="Miller S."/>
        </authorList>
    </citation>
    <scope>NUCLEOTIDE SEQUENCE [LARGE SCALE GENOMIC DNA]</scope>
    <source>
        <strain evidence="2 3">MLE</strain>
    </source>
</reference>
<dbReference type="SUPFAM" id="SSF51735">
    <property type="entry name" value="NAD(P)-binding Rossmann-fold domains"/>
    <property type="match status" value="1"/>
</dbReference>
<gene>
    <name evidence="2" type="ORF">ACT17_03965</name>
</gene>
<dbReference type="AlphaFoldDB" id="A0A0J8X3J6"/>
<dbReference type="OrthoDB" id="9787298at2"/>
<dbReference type="RefSeq" id="WP_043368510.1">
    <property type="nucleotide sequence ID" value="NZ_AGSZ01000275.1"/>
</dbReference>
<dbReference type="PANTHER" id="PTHR42760">
    <property type="entry name" value="SHORT-CHAIN DEHYDROGENASES/REDUCTASES FAMILY MEMBER"/>
    <property type="match status" value="1"/>
</dbReference>
<evidence type="ECO:0000256" key="1">
    <source>
        <dbReference type="ARBA" id="ARBA00006484"/>
    </source>
</evidence>
<comment type="caution">
    <text evidence="2">The sequence shown here is derived from an EMBL/GenBank/DDBJ whole genome shotgun (WGS) entry which is preliminary data.</text>
</comment>
<dbReference type="PATRIC" id="fig|451644.5.peg.798"/>
<evidence type="ECO:0000313" key="3">
    <source>
        <dbReference type="Proteomes" id="UP000037594"/>
    </source>
</evidence>
<organism evidence="2 3">
    <name type="scientific">Mycolicibacterium conceptionense</name>
    <dbReference type="NCBI Taxonomy" id="451644"/>
    <lineage>
        <taxon>Bacteria</taxon>
        <taxon>Bacillati</taxon>
        <taxon>Actinomycetota</taxon>
        <taxon>Actinomycetes</taxon>
        <taxon>Mycobacteriales</taxon>
        <taxon>Mycobacteriaceae</taxon>
        <taxon>Mycolicibacterium</taxon>
    </lineage>
</organism>
<dbReference type="PRINTS" id="PR00080">
    <property type="entry name" value="SDRFAMILY"/>
</dbReference>
<protein>
    <submittedName>
        <fullName evidence="2">3-oxoacyl-ACP reductase</fullName>
    </submittedName>
</protein>
<dbReference type="Proteomes" id="UP000037594">
    <property type="component" value="Unassembled WGS sequence"/>
</dbReference>
<dbReference type="Gene3D" id="3.40.50.720">
    <property type="entry name" value="NAD(P)-binding Rossmann-like Domain"/>
    <property type="match status" value="1"/>
</dbReference>
<accession>A0A0J8X3J6</accession>
<sequence>MSTTPRVAVITGASQGIGGALVAGYRKLGYAVVANSRNIGESSDPMVLAVPGDIGQPGVGRQLIDAALARFGRVDTIVNNAGIFIAKPFTEYTDDDYDAVTGVNQRGFFELTRAGIAAMEAQGEGGHVVTISTSLVDHANSQVPSALASLTKGGLNAATKALAIEYASRGIRANAVALGTIRTPMHAPETHDFLSALHPVGRLGEIDDVVDAVLYLERAGFVTGEILHVDGGQSAGH</sequence>
<dbReference type="InterPro" id="IPR036291">
    <property type="entry name" value="NAD(P)-bd_dom_sf"/>
</dbReference>